<reference evidence="1 2" key="1">
    <citation type="journal article" date="2019" name="Sci. Rep.">
        <title>Orb-weaving spider Araneus ventricosus genome elucidates the spidroin gene catalogue.</title>
        <authorList>
            <person name="Kono N."/>
            <person name="Nakamura H."/>
            <person name="Ohtoshi R."/>
            <person name="Moran D.A.P."/>
            <person name="Shinohara A."/>
            <person name="Yoshida Y."/>
            <person name="Fujiwara M."/>
            <person name="Mori M."/>
            <person name="Tomita M."/>
            <person name="Arakawa K."/>
        </authorList>
    </citation>
    <scope>NUCLEOTIDE SEQUENCE [LARGE SCALE GENOMIC DNA]</scope>
</reference>
<gene>
    <name evidence="1" type="ORF">AVEN_229602_1</name>
</gene>
<evidence type="ECO:0000313" key="2">
    <source>
        <dbReference type="Proteomes" id="UP000499080"/>
    </source>
</evidence>
<evidence type="ECO:0000313" key="1">
    <source>
        <dbReference type="EMBL" id="GBM13638.1"/>
    </source>
</evidence>
<dbReference type="Gene3D" id="3.30.420.10">
    <property type="entry name" value="Ribonuclease H-like superfamily/Ribonuclease H"/>
    <property type="match status" value="1"/>
</dbReference>
<dbReference type="Proteomes" id="UP000499080">
    <property type="component" value="Unassembled WGS sequence"/>
</dbReference>
<sequence length="89" mass="9915">MCFNFAVKWFKENGAVLSQYAICFDSLSSLFALLDIKSKERLVIETLAILRTLKDNQMDIFLTHVKGHCGILGNEGADFSAKNALNMPS</sequence>
<accession>A0A4Y2DC78</accession>
<name>A0A4Y2DC78_ARAVE</name>
<dbReference type="AlphaFoldDB" id="A0A4Y2DC78"/>
<protein>
    <submittedName>
        <fullName evidence="1">Uncharacterized protein</fullName>
    </submittedName>
</protein>
<dbReference type="InterPro" id="IPR012337">
    <property type="entry name" value="RNaseH-like_sf"/>
</dbReference>
<keyword evidence="2" id="KW-1185">Reference proteome</keyword>
<organism evidence="1 2">
    <name type="scientific">Araneus ventricosus</name>
    <name type="common">Orbweaver spider</name>
    <name type="synonym">Epeira ventricosa</name>
    <dbReference type="NCBI Taxonomy" id="182803"/>
    <lineage>
        <taxon>Eukaryota</taxon>
        <taxon>Metazoa</taxon>
        <taxon>Ecdysozoa</taxon>
        <taxon>Arthropoda</taxon>
        <taxon>Chelicerata</taxon>
        <taxon>Arachnida</taxon>
        <taxon>Araneae</taxon>
        <taxon>Araneomorphae</taxon>
        <taxon>Entelegynae</taxon>
        <taxon>Araneoidea</taxon>
        <taxon>Araneidae</taxon>
        <taxon>Araneus</taxon>
    </lineage>
</organism>
<dbReference type="SUPFAM" id="SSF53098">
    <property type="entry name" value="Ribonuclease H-like"/>
    <property type="match status" value="1"/>
</dbReference>
<comment type="caution">
    <text evidence="1">The sequence shown here is derived from an EMBL/GenBank/DDBJ whole genome shotgun (WGS) entry which is preliminary data.</text>
</comment>
<proteinExistence type="predicted"/>
<dbReference type="EMBL" id="BGPR01000331">
    <property type="protein sequence ID" value="GBM13638.1"/>
    <property type="molecule type" value="Genomic_DNA"/>
</dbReference>
<dbReference type="GO" id="GO:0003676">
    <property type="term" value="F:nucleic acid binding"/>
    <property type="evidence" value="ECO:0007669"/>
    <property type="project" value="InterPro"/>
</dbReference>
<dbReference type="InterPro" id="IPR036397">
    <property type="entry name" value="RNaseH_sf"/>
</dbReference>